<dbReference type="InterPro" id="IPR024253">
    <property type="entry name" value="Phosducin_thioredoxin-like_dom"/>
</dbReference>
<sequence length="284" mass="32390">MPDWGLEDMLLTQNVPGRMTTWERDPDEKCPRNNDDSESDTDENFEEAKNPNVSSPAQLPEAMRYGDAPGRQRAGIKGQLKQYRYFKRMEYLSKLAARAERDANCLRIANGAVRTEPFVSDPNIRQISNSDDDDDEFEDDEFMTAFRARRIDELKRNASRPRFGSMRQCVSKAQYIAAIDNEDSRVITIVHLFDTSLPSSRHLEALLVQLASRRSDICFLSMTIEEAECSQHEFDNSVLPILVLYRSGEVVDTLFRVTDSLLQGNSNTDADLENLINNSLQSIH</sequence>
<gene>
    <name evidence="4" type="ORF">ALAG00032_LOCUS5536</name>
</gene>
<evidence type="ECO:0000256" key="2">
    <source>
        <dbReference type="SAM" id="MobiDB-lite"/>
    </source>
</evidence>
<comment type="similarity">
    <text evidence="1">Belongs to the phosducin family.</text>
</comment>
<evidence type="ECO:0000313" key="4">
    <source>
        <dbReference type="EMBL" id="CAE0364794.1"/>
    </source>
</evidence>
<evidence type="ECO:0000256" key="1">
    <source>
        <dbReference type="ARBA" id="ARBA00009686"/>
    </source>
</evidence>
<dbReference type="AlphaFoldDB" id="A0A7S3NFR8"/>
<organism evidence="4">
    <name type="scientific">Aureoumbra lagunensis</name>
    <dbReference type="NCBI Taxonomy" id="44058"/>
    <lineage>
        <taxon>Eukaryota</taxon>
        <taxon>Sar</taxon>
        <taxon>Stramenopiles</taxon>
        <taxon>Ochrophyta</taxon>
        <taxon>Pelagophyceae</taxon>
        <taxon>Pelagomonadales</taxon>
        <taxon>Aureoumbra</taxon>
    </lineage>
</organism>
<name>A0A7S3NFR8_9STRA</name>
<feature type="compositionally biased region" description="Basic and acidic residues" evidence="2">
    <location>
        <begin position="21"/>
        <end position="35"/>
    </location>
</feature>
<dbReference type="Pfam" id="PF02114">
    <property type="entry name" value="Phosducin"/>
    <property type="match status" value="1"/>
</dbReference>
<dbReference type="InterPro" id="IPR036249">
    <property type="entry name" value="Thioredoxin-like_sf"/>
</dbReference>
<dbReference type="PANTHER" id="PTHR46052:SF1">
    <property type="entry name" value="PHOSDUCIN-LIKE PROTEIN"/>
    <property type="match status" value="1"/>
</dbReference>
<dbReference type="SUPFAM" id="SSF52833">
    <property type="entry name" value="Thioredoxin-like"/>
    <property type="match status" value="1"/>
</dbReference>
<protein>
    <recommendedName>
        <fullName evidence="3">Phosducin domain-containing protein</fullName>
    </recommendedName>
</protein>
<dbReference type="PANTHER" id="PTHR46052">
    <property type="entry name" value="PHOSDUCIN-LIKE PROTEIN"/>
    <property type="match status" value="1"/>
</dbReference>
<evidence type="ECO:0000259" key="3">
    <source>
        <dbReference type="Pfam" id="PF02114"/>
    </source>
</evidence>
<dbReference type="Gene3D" id="3.40.30.10">
    <property type="entry name" value="Glutaredoxin"/>
    <property type="match status" value="1"/>
</dbReference>
<dbReference type="EMBL" id="HBIJ01007859">
    <property type="protein sequence ID" value="CAE0364794.1"/>
    <property type="molecule type" value="Transcribed_RNA"/>
</dbReference>
<proteinExistence type="inferred from homology"/>
<reference evidence="4" key="1">
    <citation type="submission" date="2021-01" db="EMBL/GenBank/DDBJ databases">
        <authorList>
            <person name="Corre E."/>
            <person name="Pelletier E."/>
            <person name="Niang G."/>
            <person name="Scheremetjew M."/>
            <person name="Finn R."/>
            <person name="Kale V."/>
            <person name="Holt S."/>
            <person name="Cochrane G."/>
            <person name="Meng A."/>
            <person name="Brown T."/>
            <person name="Cohen L."/>
        </authorList>
    </citation>
    <scope>NUCLEOTIDE SEQUENCE</scope>
    <source>
        <strain evidence="4">CCMP1510</strain>
    </source>
</reference>
<dbReference type="InterPro" id="IPR051499">
    <property type="entry name" value="Phosducin-like_reg"/>
</dbReference>
<feature type="region of interest" description="Disordered" evidence="2">
    <location>
        <begin position="15"/>
        <end position="73"/>
    </location>
</feature>
<feature type="domain" description="Phosducin" evidence="3">
    <location>
        <begin position="134"/>
        <end position="277"/>
    </location>
</feature>
<accession>A0A7S3NFR8</accession>
<feature type="compositionally biased region" description="Acidic residues" evidence="2">
    <location>
        <begin position="36"/>
        <end position="45"/>
    </location>
</feature>